<organism evidence="1 2">
    <name type="scientific">Smittium mucronatum</name>
    <dbReference type="NCBI Taxonomy" id="133383"/>
    <lineage>
        <taxon>Eukaryota</taxon>
        <taxon>Fungi</taxon>
        <taxon>Fungi incertae sedis</taxon>
        <taxon>Zoopagomycota</taxon>
        <taxon>Kickxellomycotina</taxon>
        <taxon>Harpellomycetes</taxon>
        <taxon>Harpellales</taxon>
        <taxon>Legeriomycetaceae</taxon>
        <taxon>Smittium</taxon>
    </lineage>
</organism>
<dbReference type="EMBL" id="LSSL01000116">
    <property type="protein sequence ID" value="OLY85410.1"/>
    <property type="molecule type" value="Genomic_DNA"/>
</dbReference>
<proteinExistence type="predicted"/>
<dbReference type="AlphaFoldDB" id="A0A1R0H8A3"/>
<reference evidence="1 2" key="1">
    <citation type="journal article" date="2016" name="Mol. Biol. Evol.">
        <title>Genome-Wide Survey of Gut Fungi (Harpellales) Reveals the First Horizontally Transferred Ubiquitin Gene from a Mosquito Host.</title>
        <authorList>
            <person name="Wang Y."/>
            <person name="White M.M."/>
            <person name="Kvist S."/>
            <person name="Moncalvo J.M."/>
        </authorList>
    </citation>
    <scope>NUCLEOTIDE SEQUENCE [LARGE SCALE GENOMIC DNA]</scope>
    <source>
        <strain evidence="1 2">ALG-7-W6</strain>
    </source>
</reference>
<evidence type="ECO:0000313" key="1">
    <source>
        <dbReference type="EMBL" id="OLY85410.1"/>
    </source>
</evidence>
<name>A0A1R0H8A3_9FUNG</name>
<gene>
    <name evidence="1" type="ORF">AYI68_g396</name>
</gene>
<sequence length="83" mass="9038">MGISSKISIQHGSTFAYSKSSGFSANKPLNFISTIFKSCLFLESNTGFSTSLNLNSESLSCPVFTEFIPILLDKYLVSNSNEV</sequence>
<dbReference type="Proteomes" id="UP000187455">
    <property type="component" value="Unassembled WGS sequence"/>
</dbReference>
<protein>
    <submittedName>
        <fullName evidence="1">Uncharacterized protein</fullName>
    </submittedName>
</protein>
<keyword evidence="2" id="KW-1185">Reference proteome</keyword>
<accession>A0A1R0H8A3</accession>
<comment type="caution">
    <text evidence="1">The sequence shown here is derived from an EMBL/GenBank/DDBJ whole genome shotgun (WGS) entry which is preliminary data.</text>
</comment>
<evidence type="ECO:0000313" key="2">
    <source>
        <dbReference type="Proteomes" id="UP000187455"/>
    </source>
</evidence>